<dbReference type="Proteomes" id="UP000887540">
    <property type="component" value="Unplaced"/>
</dbReference>
<evidence type="ECO:0000256" key="2">
    <source>
        <dbReference type="ARBA" id="ARBA00009749"/>
    </source>
</evidence>
<proteinExistence type="inferred from homology"/>
<dbReference type="InterPro" id="IPR045349">
    <property type="entry name" value="SLC41A1-3"/>
</dbReference>
<dbReference type="WBParaSite" id="ACRNAN_scaffold7144.g11556.t1">
    <property type="protein sequence ID" value="ACRNAN_scaffold7144.g11556.t1"/>
    <property type="gene ID" value="ACRNAN_scaffold7144.g11556"/>
</dbReference>
<keyword evidence="5" id="KW-0460">Magnesium</keyword>
<organism evidence="11 12">
    <name type="scientific">Acrobeloides nanus</name>
    <dbReference type="NCBI Taxonomy" id="290746"/>
    <lineage>
        <taxon>Eukaryota</taxon>
        <taxon>Metazoa</taxon>
        <taxon>Ecdysozoa</taxon>
        <taxon>Nematoda</taxon>
        <taxon>Chromadorea</taxon>
        <taxon>Rhabditida</taxon>
        <taxon>Tylenchina</taxon>
        <taxon>Cephalobomorpha</taxon>
        <taxon>Cephaloboidea</taxon>
        <taxon>Cephalobidae</taxon>
        <taxon>Acrobeloides</taxon>
    </lineage>
</organism>
<feature type="transmembrane region" description="Helical" evidence="9">
    <location>
        <begin position="249"/>
        <end position="269"/>
    </location>
</feature>
<feature type="transmembrane region" description="Helical" evidence="9">
    <location>
        <begin position="88"/>
        <end position="111"/>
    </location>
</feature>
<feature type="transmembrane region" description="Helical" evidence="9">
    <location>
        <begin position="312"/>
        <end position="331"/>
    </location>
</feature>
<evidence type="ECO:0000256" key="6">
    <source>
        <dbReference type="ARBA" id="ARBA00022989"/>
    </source>
</evidence>
<evidence type="ECO:0000256" key="3">
    <source>
        <dbReference type="ARBA" id="ARBA00022448"/>
    </source>
</evidence>
<evidence type="ECO:0000256" key="9">
    <source>
        <dbReference type="SAM" id="Phobius"/>
    </source>
</evidence>
<dbReference type="SUPFAM" id="SSF161093">
    <property type="entry name" value="MgtE membrane domain-like"/>
    <property type="match status" value="2"/>
</dbReference>
<evidence type="ECO:0000256" key="7">
    <source>
        <dbReference type="ARBA" id="ARBA00023065"/>
    </source>
</evidence>
<keyword evidence="7" id="KW-0406">Ion transport</keyword>
<evidence type="ECO:0000256" key="1">
    <source>
        <dbReference type="ARBA" id="ARBA00004141"/>
    </source>
</evidence>
<keyword evidence="11" id="KW-1185">Reference proteome</keyword>
<feature type="transmembrane region" description="Helical" evidence="9">
    <location>
        <begin position="429"/>
        <end position="452"/>
    </location>
</feature>
<evidence type="ECO:0000256" key="8">
    <source>
        <dbReference type="ARBA" id="ARBA00023136"/>
    </source>
</evidence>
<evidence type="ECO:0000313" key="11">
    <source>
        <dbReference type="Proteomes" id="UP000887540"/>
    </source>
</evidence>
<keyword evidence="8 9" id="KW-0472">Membrane</keyword>
<feature type="transmembrane region" description="Helical" evidence="9">
    <location>
        <begin position="214"/>
        <end position="237"/>
    </location>
</feature>
<feature type="transmembrane region" description="Helical" evidence="9">
    <location>
        <begin position="165"/>
        <end position="194"/>
    </location>
</feature>
<feature type="domain" description="SLC41A/MgtE integral membrane" evidence="10">
    <location>
        <begin position="345"/>
        <end position="489"/>
    </location>
</feature>
<dbReference type="Gene3D" id="1.10.357.20">
    <property type="entry name" value="SLC41 divalent cation transporters, integral membrane domain"/>
    <property type="match status" value="2"/>
</dbReference>
<sequence length="507" mass="56464">MNCKESYLADNSAENCDFKCANLEYGLSTVNLTKYPETPFPQKHLPLESCDCVARVPLITKILLAIQNYCCSCLRKESQLDHESKKSFIMVTSIPLFFTGIGEICAGLLLARYSTGKFLTDMPEAMILIPPLCGLKGNLESTLGSRLATWTHLGLLKTREQKIKLYIASASLDQAQALIIGFLAANVTTIFYIIQNGSGSISLDHVLALHLTSIVTSSATSFLFSFLMFSVTLLAIALRINPDNIATPFAAMIGDCITMTTFIFFGTMINNHREEHGHKFIYLFIILAFLLSSIFWMCIAQRNPHTRQVLKTGWFSIITAMCFSTTAGYILQNAYSKYPGVANFQPVTAGVGGNLGSIQASRISTYLHKFGEWGVLPANSLLTYLNPLRTYACKEEESVKALILAIMLFPGNIVFLVLIFAISIGNIALWNWVFFFLYLLAAFIHVSILLYVTQLMSRVYWRLKINPDNNTIPILTALGDLFGSLLLMAVFVLMSTFGYQQWENSLQ</sequence>
<comment type="similarity">
    <text evidence="2">Belongs to the SLC41A transporter family.</text>
</comment>
<feature type="transmembrane region" description="Helical" evidence="9">
    <location>
        <begin position="472"/>
        <end position="494"/>
    </location>
</feature>
<dbReference type="InterPro" id="IPR006667">
    <property type="entry name" value="SLC41_membr_dom"/>
</dbReference>
<dbReference type="PANTHER" id="PTHR16228">
    <property type="entry name" value="DIVALENT CATION TRANSPORTER SOLUTE CARRIER FAMILY 41"/>
    <property type="match status" value="1"/>
</dbReference>
<dbReference type="GO" id="GO:0005886">
    <property type="term" value="C:plasma membrane"/>
    <property type="evidence" value="ECO:0007669"/>
    <property type="project" value="TreeGrafter"/>
</dbReference>
<name>A0A914EBU6_9BILA</name>
<keyword evidence="4 9" id="KW-0812">Transmembrane</keyword>
<dbReference type="GO" id="GO:0008324">
    <property type="term" value="F:monoatomic cation transmembrane transporter activity"/>
    <property type="evidence" value="ECO:0007669"/>
    <property type="project" value="InterPro"/>
</dbReference>
<keyword evidence="6 9" id="KW-1133">Transmembrane helix</keyword>
<reference evidence="12" key="1">
    <citation type="submission" date="2022-11" db="UniProtKB">
        <authorList>
            <consortium name="WormBaseParasite"/>
        </authorList>
    </citation>
    <scope>IDENTIFICATION</scope>
</reference>
<evidence type="ECO:0000313" key="12">
    <source>
        <dbReference type="WBParaSite" id="ACRNAN_scaffold7144.g11556.t1"/>
    </source>
</evidence>
<comment type="subcellular location">
    <subcellularLocation>
        <location evidence="1">Membrane</location>
        <topology evidence="1">Multi-pass membrane protein</topology>
    </subcellularLocation>
</comment>
<dbReference type="InterPro" id="IPR036739">
    <property type="entry name" value="SLC41_membr_dom_sf"/>
</dbReference>
<protein>
    <submittedName>
        <fullName evidence="12">SLC41A/MgtE integral membrane domain-containing protein</fullName>
    </submittedName>
</protein>
<evidence type="ECO:0000256" key="5">
    <source>
        <dbReference type="ARBA" id="ARBA00022842"/>
    </source>
</evidence>
<feature type="transmembrane region" description="Helical" evidence="9">
    <location>
        <begin position="281"/>
        <end position="300"/>
    </location>
</feature>
<evidence type="ECO:0000259" key="10">
    <source>
        <dbReference type="Pfam" id="PF01769"/>
    </source>
</evidence>
<evidence type="ECO:0000256" key="4">
    <source>
        <dbReference type="ARBA" id="ARBA00022692"/>
    </source>
</evidence>
<dbReference type="Pfam" id="PF01769">
    <property type="entry name" value="MgtE"/>
    <property type="match status" value="2"/>
</dbReference>
<feature type="transmembrane region" description="Helical" evidence="9">
    <location>
        <begin position="401"/>
        <end position="422"/>
    </location>
</feature>
<feature type="domain" description="SLC41A/MgtE integral membrane" evidence="10">
    <location>
        <begin position="129"/>
        <end position="264"/>
    </location>
</feature>
<accession>A0A914EBU6</accession>
<dbReference type="AlphaFoldDB" id="A0A914EBU6"/>
<keyword evidence="3" id="KW-0813">Transport</keyword>
<dbReference type="PANTHER" id="PTHR16228:SF21">
    <property type="entry name" value="SLC41A_MGTE INTEGRAL MEMBRANE DOMAIN-CONTAINING PROTEIN"/>
    <property type="match status" value="1"/>
</dbReference>